<protein>
    <recommendedName>
        <fullName evidence="2">chitinase</fullName>
        <ecNumber evidence="2">3.2.1.14</ecNumber>
    </recommendedName>
</protein>
<dbReference type="PROSITE" id="PS51910">
    <property type="entry name" value="GH18_2"/>
    <property type="match status" value="1"/>
</dbReference>
<dbReference type="OrthoDB" id="315328at2"/>
<keyword evidence="3 7" id="KW-0378">Hydrolase</keyword>
<keyword evidence="4" id="KW-0119">Carbohydrate metabolism</keyword>
<dbReference type="AlphaFoldDB" id="A0A3A1VHI8"/>
<dbReference type="SMART" id="SM00495">
    <property type="entry name" value="ChtBD3"/>
    <property type="match status" value="2"/>
</dbReference>
<dbReference type="SUPFAM" id="SSF51055">
    <property type="entry name" value="Carbohydrate binding domain"/>
    <property type="match status" value="2"/>
</dbReference>
<dbReference type="PANTHER" id="PTHR45708:SF49">
    <property type="entry name" value="ENDOCHITINASE"/>
    <property type="match status" value="1"/>
</dbReference>
<dbReference type="SMART" id="SM00636">
    <property type="entry name" value="Glyco_18"/>
    <property type="match status" value="1"/>
</dbReference>
<dbReference type="InterPro" id="IPR001223">
    <property type="entry name" value="Glyco_hydro18_cat"/>
</dbReference>
<dbReference type="CDD" id="cd02871">
    <property type="entry name" value="GH18_chitinase_D-like"/>
    <property type="match status" value="1"/>
</dbReference>
<name>A0A3A1VHI8_9BACL</name>
<dbReference type="PROSITE" id="PS50853">
    <property type="entry name" value="FN3"/>
    <property type="match status" value="2"/>
</dbReference>
<dbReference type="Proteomes" id="UP000266482">
    <property type="component" value="Unassembled WGS sequence"/>
</dbReference>
<dbReference type="CDD" id="cd12214">
    <property type="entry name" value="ChiA1_BD"/>
    <property type="match status" value="1"/>
</dbReference>
<evidence type="ECO:0000256" key="4">
    <source>
        <dbReference type="ARBA" id="ARBA00023277"/>
    </source>
</evidence>
<dbReference type="GO" id="GO:0008843">
    <property type="term" value="F:endochitinase activity"/>
    <property type="evidence" value="ECO:0007669"/>
    <property type="project" value="UniProtKB-EC"/>
</dbReference>
<dbReference type="Gene3D" id="2.60.40.10">
    <property type="entry name" value="Immunoglobulins"/>
    <property type="match status" value="2"/>
</dbReference>
<dbReference type="GO" id="GO:0000272">
    <property type="term" value="P:polysaccharide catabolic process"/>
    <property type="evidence" value="ECO:0007669"/>
    <property type="project" value="UniProtKB-KW"/>
</dbReference>
<evidence type="ECO:0000313" key="10">
    <source>
        <dbReference type="EMBL" id="RIX59735.1"/>
    </source>
</evidence>
<keyword evidence="6" id="KW-0624">Polysaccharide degradation</keyword>
<reference evidence="10 11" key="1">
    <citation type="submission" date="2018-09" db="EMBL/GenBank/DDBJ databases">
        <title>Paenibacillus aracenensis nov. sp. isolated from a cave in southern Spain.</title>
        <authorList>
            <person name="Jurado V."/>
            <person name="Gutierrez-Patricio S."/>
            <person name="Gonzalez-Pimentel J.L."/>
            <person name="Miller A.Z."/>
            <person name="Laiz L."/>
            <person name="Saiz-Jimenez C."/>
        </authorList>
    </citation>
    <scope>NUCLEOTIDE SEQUENCE [LARGE SCALE GENOMIC DNA]</scope>
    <source>
        <strain evidence="10 11">DSM 22867</strain>
    </source>
</reference>
<comment type="caution">
    <text evidence="10">The sequence shown here is derived from an EMBL/GenBank/DDBJ whole genome shotgun (WGS) entry which is preliminary data.</text>
</comment>
<dbReference type="PROSITE" id="PS01095">
    <property type="entry name" value="GH18_1"/>
    <property type="match status" value="1"/>
</dbReference>
<evidence type="ECO:0000259" key="8">
    <source>
        <dbReference type="PROSITE" id="PS50853"/>
    </source>
</evidence>
<dbReference type="SMART" id="SM00060">
    <property type="entry name" value="FN3"/>
    <property type="match status" value="2"/>
</dbReference>
<evidence type="ECO:0000256" key="5">
    <source>
        <dbReference type="ARBA" id="ARBA00023295"/>
    </source>
</evidence>
<comment type="similarity">
    <text evidence="1">Belongs to the glycosyl hydrolase 18 family. Chitinase class II subfamily.</text>
</comment>
<dbReference type="Gene3D" id="3.20.20.80">
    <property type="entry name" value="Glycosidases"/>
    <property type="match status" value="1"/>
</dbReference>
<feature type="domain" description="GH18" evidence="9">
    <location>
        <begin position="52"/>
        <end position="376"/>
    </location>
</feature>
<gene>
    <name evidence="10" type="ORF">D3P08_04270</name>
</gene>
<evidence type="ECO:0000256" key="7">
    <source>
        <dbReference type="RuleBase" id="RU000489"/>
    </source>
</evidence>
<dbReference type="Pfam" id="PF00041">
    <property type="entry name" value="fn3"/>
    <property type="match status" value="2"/>
</dbReference>
<dbReference type="InterPro" id="IPR013783">
    <property type="entry name" value="Ig-like_fold"/>
</dbReference>
<dbReference type="Pfam" id="PF02839">
    <property type="entry name" value="CBM_5_12"/>
    <property type="match status" value="2"/>
</dbReference>
<keyword evidence="11" id="KW-1185">Reference proteome</keyword>
<dbReference type="InterPro" id="IPR011583">
    <property type="entry name" value="Chitinase_II/V-like_cat"/>
</dbReference>
<dbReference type="InterPro" id="IPR050542">
    <property type="entry name" value="Glycosyl_Hydrlase18_Chitinase"/>
</dbReference>
<evidence type="ECO:0000259" key="9">
    <source>
        <dbReference type="PROSITE" id="PS51910"/>
    </source>
</evidence>
<dbReference type="GO" id="GO:0008061">
    <property type="term" value="F:chitin binding"/>
    <property type="evidence" value="ECO:0007669"/>
    <property type="project" value="InterPro"/>
</dbReference>
<dbReference type="InterPro" id="IPR036116">
    <property type="entry name" value="FN3_sf"/>
</dbReference>
<organism evidence="10 11">
    <name type="scientific">Paenibacillus nanensis</name>
    <dbReference type="NCBI Taxonomy" id="393251"/>
    <lineage>
        <taxon>Bacteria</taxon>
        <taxon>Bacillati</taxon>
        <taxon>Bacillota</taxon>
        <taxon>Bacilli</taxon>
        <taxon>Bacillales</taxon>
        <taxon>Paenibacillaceae</taxon>
        <taxon>Paenibacillus</taxon>
    </lineage>
</organism>
<dbReference type="Pfam" id="PF00704">
    <property type="entry name" value="Glyco_hydro_18"/>
    <property type="match status" value="1"/>
</dbReference>
<dbReference type="InterPro" id="IPR036573">
    <property type="entry name" value="CBM_sf_5/12"/>
</dbReference>
<dbReference type="InterPro" id="IPR017853">
    <property type="entry name" value="GH"/>
</dbReference>
<sequence>MFLSKGDQKMMTLHAEAASPWARAGLIIMAGLLLLTGFPFGAPKAEAAAGDKILVGYWHNFDNGSANIRLRDISPNFDVIQVAFAEPSGGSQTGNMVFTPYNSTVSEFQADVDFLQARGQKVLISIGGANGTVELTTAQAKTNFVQTMKTIINTYGFDGFDIDLEGSSLALNSGDTDFRNPTTPKIVNLIAAAKEILSGYGSNFLLTMAPETAYVQGGSGQYGGVWGAYLPVIHALRNDIDYLHVQHYNSGSMLGPDGRAYTQGTPDFHVAMAEMMLVGFPVAGNTNNVFPPLRPDQILIGLPASPQAAGGGYTTEANVQKALDYLIKGQSFGGSYVLRNPAGYPELKGLMTWSINWDKYVNYQFSNSHRAYLDQYDGGSSPDITPPTAPTNFRSTGKTSTSVSLAWNPSTDDRGVTSYIITYGSGQSMTVTGTAATVNGLSAGTAYTFTVKARDAAGNQSAASGTVTVTTDTVSNSCAVQAWSADTVYTGGQRVSYGGSVYEAQWWTRGDRPDQSGAWGVWKLIGPCGGGPGTGADTQAPAAPSGLVSTGATASSVALSWNASTDNVAVTGYTVYYGSLSVNVTGTTATISGLTANTSYTFTVKARDAAGNLSAASNSLTVSTSQGGTGGTTTWTTQTSYAAGDVVTYAGQTYICLQPHTSLAGWEPPNVPALWRLQ</sequence>
<dbReference type="GO" id="GO:0030246">
    <property type="term" value="F:carbohydrate binding"/>
    <property type="evidence" value="ECO:0007669"/>
    <property type="project" value="InterPro"/>
</dbReference>
<evidence type="ECO:0000256" key="3">
    <source>
        <dbReference type="ARBA" id="ARBA00022801"/>
    </source>
</evidence>
<dbReference type="InterPro" id="IPR003610">
    <property type="entry name" value="CBM5/12"/>
</dbReference>
<accession>A0A3A1VHI8</accession>
<keyword evidence="5 7" id="KW-0326">Glycosidase</keyword>
<evidence type="ECO:0000313" key="11">
    <source>
        <dbReference type="Proteomes" id="UP000266482"/>
    </source>
</evidence>
<dbReference type="SUPFAM" id="SSF51445">
    <property type="entry name" value="(Trans)glycosidases"/>
    <property type="match status" value="1"/>
</dbReference>
<dbReference type="CDD" id="cd12215">
    <property type="entry name" value="ChiC_BD"/>
    <property type="match status" value="1"/>
</dbReference>
<evidence type="ECO:0000256" key="1">
    <source>
        <dbReference type="ARBA" id="ARBA00009121"/>
    </source>
</evidence>
<dbReference type="SUPFAM" id="SSF49265">
    <property type="entry name" value="Fibronectin type III"/>
    <property type="match status" value="2"/>
</dbReference>
<dbReference type="Gene3D" id="2.10.10.20">
    <property type="entry name" value="Carbohydrate-binding module superfamily 5/12"/>
    <property type="match status" value="2"/>
</dbReference>
<dbReference type="EMBL" id="QXQA01000002">
    <property type="protein sequence ID" value="RIX59735.1"/>
    <property type="molecule type" value="Genomic_DNA"/>
</dbReference>
<dbReference type="InterPro" id="IPR003961">
    <property type="entry name" value="FN3_dom"/>
</dbReference>
<dbReference type="CDD" id="cd00063">
    <property type="entry name" value="FN3"/>
    <property type="match status" value="2"/>
</dbReference>
<evidence type="ECO:0000256" key="6">
    <source>
        <dbReference type="ARBA" id="ARBA00023326"/>
    </source>
</evidence>
<dbReference type="PANTHER" id="PTHR45708">
    <property type="entry name" value="ENDOCHITINASE"/>
    <property type="match status" value="1"/>
</dbReference>
<dbReference type="InterPro" id="IPR001579">
    <property type="entry name" value="Glyco_hydro_18_chit_AS"/>
</dbReference>
<feature type="domain" description="Fibronectin type-III" evidence="8">
    <location>
        <begin position="389"/>
        <end position="474"/>
    </location>
</feature>
<dbReference type="EC" id="3.2.1.14" evidence="2"/>
<feature type="domain" description="Fibronectin type-III" evidence="8">
    <location>
        <begin position="543"/>
        <end position="627"/>
    </location>
</feature>
<dbReference type="GO" id="GO:0005576">
    <property type="term" value="C:extracellular region"/>
    <property type="evidence" value="ECO:0007669"/>
    <property type="project" value="InterPro"/>
</dbReference>
<proteinExistence type="inferred from homology"/>
<evidence type="ECO:0000256" key="2">
    <source>
        <dbReference type="ARBA" id="ARBA00012729"/>
    </source>
</evidence>
<dbReference type="PRINTS" id="PR00014">
    <property type="entry name" value="FNTYPEIII"/>
</dbReference>